<comment type="caution">
    <text evidence="6">The sequence shown here is derived from an EMBL/GenBank/DDBJ whole genome shotgun (WGS) entry which is preliminary data.</text>
</comment>
<evidence type="ECO:0000313" key="6">
    <source>
        <dbReference type="EMBL" id="MBP2018551.1"/>
    </source>
</evidence>
<dbReference type="Pfam" id="PF03466">
    <property type="entry name" value="LysR_substrate"/>
    <property type="match status" value="1"/>
</dbReference>
<dbReference type="PROSITE" id="PS50931">
    <property type="entry name" value="HTH_LYSR"/>
    <property type="match status" value="1"/>
</dbReference>
<sequence length="299" mass="32710">MLLQHLITFCRVVETGGFARAGALVGLSQPAVTRQIAALEAELGTPLLDRASRQLHVTPAGELVYQRARRIAQAVSALKEEVADLAHPDRGRVAIGTVTTVGLRLLPPILAAYKERFPRVQVQVKAGRTQETINRLLEGEIELAILPTPVSHPRLRTIPLMDDPVVLVCSPDRRAELPDPLPLAMLGEIDLISFQAPSRFRTFVDAMLEQHGVYPNVTMEFDSHEAVTLMVEAGFGCALVPASAVERELALGSLVRVEVEGMPPMARTTCLALRHPNLDWNPAAEHLYQMIIAHFGKKG</sequence>
<keyword evidence="2" id="KW-0805">Transcription regulation</keyword>
<evidence type="ECO:0000256" key="2">
    <source>
        <dbReference type="ARBA" id="ARBA00023015"/>
    </source>
</evidence>
<organism evidence="6 7">
    <name type="scientific">Symbiobacterium terraclitae</name>
    <dbReference type="NCBI Taxonomy" id="557451"/>
    <lineage>
        <taxon>Bacteria</taxon>
        <taxon>Bacillati</taxon>
        <taxon>Bacillota</taxon>
        <taxon>Clostridia</taxon>
        <taxon>Eubacteriales</taxon>
        <taxon>Symbiobacteriaceae</taxon>
        <taxon>Symbiobacterium</taxon>
    </lineage>
</organism>
<dbReference type="PANTHER" id="PTHR30126:SF39">
    <property type="entry name" value="HTH-TYPE TRANSCRIPTIONAL REGULATOR CYSL"/>
    <property type="match status" value="1"/>
</dbReference>
<dbReference type="EMBL" id="JAGGLG010000014">
    <property type="protein sequence ID" value="MBP2018551.1"/>
    <property type="molecule type" value="Genomic_DNA"/>
</dbReference>
<evidence type="ECO:0000256" key="3">
    <source>
        <dbReference type="ARBA" id="ARBA00023125"/>
    </source>
</evidence>
<keyword evidence="3 6" id="KW-0238">DNA-binding</keyword>
<dbReference type="Gene3D" id="3.40.190.290">
    <property type="match status" value="1"/>
</dbReference>
<dbReference type="InterPro" id="IPR000847">
    <property type="entry name" value="LysR_HTH_N"/>
</dbReference>
<accession>A0ABS4JSN5</accession>
<reference evidence="6 7" key="1">
    <citation type="submission" date="2021-03" db="EMBL/GenBank/DDBJ databases">
        <title>Genomic Encyclopedia of Type Strains, Phase IV (KMG-IV): sequencing the most valuable type-strain genomes for metagenomic binning, comparative biology and taxonomic classification.</title>
        <authorList>
            <person name="Goeker M."/>
        </authorList>
    </citation>
    <scope>NUCLEOTIDE SEQUENCE [LARGE SCALE GENOMIC DNA]</scope>
    <source>
        <strain evidence="6 7">DSM 27138</strain>
    </source>
</reference>
<dbReference type="GO" id="GO:0003677">
    <property type="term" value="F:DNA binding"/>
    <property type="evidence" value="ECO:0007669"/>
    <property type="project" value="UniProtKB-KW"/>
</dbReference>
<dbReference type="RefSeq" id="WP_209466678.1">
    <property type="nucleotide sequence ID" value="NZ_JAGGLG010000014.1"/>
</dbReference>
<dbReference type="Pfam" id="PF00126">
    <property type="entry name" value="HTH_1"/>
    <property type="match status" value="1"/>
</dbReference>
<dbReference type="SUPFAM" id="SSF53850">
    <property type="entry name" value="Periplasmic binding protein-like II"/>
    <property type="match status" value="1"/>
</dbReference>
<gene>
    <name evidence="6" type="ORF">J2Z79_001966</name>
</gene>
<name>A0ABS4JSN5_9FIRM</name>
<evidence type="ECO:0000256" key="4">
    <source>
        <dbReference type="ARBA" id="ARBA00023163"/>
    </source>
</evidence>
<dbReference type="PANTHER" id="PTHR30126">
    <property type="entry name" value="HTH-TYPE TRANSCRIPTIONAL REGULATOR"/>
    <property type="match status" value="1"/>
</dbReference>
<feature type="domain" description="HTH lysR-type" evidence="5">
    <location>
        <begin position="1"/>
        <end position="58"/>
    </location>
</feature>
<comment type="similarity">
    <text evidence="1">Belongs to the LysR transcriptional regulatory family.</text>
</comment>
<evidence type="ECO:0000259" key="5">
    <source>
        <dbReference type="PROSITE" id="PS50931"/>
    </source>
</evidence>
<dbReference type="CDD" id="cd05466">
    <property type="entry name" value="PBP2_LTTR_substrate"/>
    <property type="match status" value="1"/>
</dbReference>
<dbReference type="Gene3D" id="1.10.10.10">
    <property type="entry name" value="Winged helix-like DNA-binding domain superfamily/Winged helix DNA-binding domain"/>
    <property type="match status" value="1"/>
</dbReference>
<dbReference type="InterPro" id="IPR036388">
    <property type="entry name" value="WH-like_DNA-bd_sf"/>
</dbReference>
<keyword evidence="7" id="KW-1185">Reference proteome</keyword>
<proteinExistence type="inferred from homology"/>
<dbReference type="InterPro" id="IPR005119">
    <property type="entry name" value="LysR_subst-bd"/>
</dbReference>
<evidence type="ECO:0000313" key="7">
    <source>
        <dbReference type="Proteomes" id="UP001519289"/>
    </source>
</evidence>
<evidence type="ECO:0000256" key="1">
    <source>
        <dbReference type="ARBA" id="ARBA00009437"/>
    </source>
</evidence>
<protein>
    <submittedName>
        <fullName evidence="6">DNA-binding transcriptional LysR family regulator</fullName>
    </submittedName>
</protein>
<dbReference type="InterPro" id="IPR036390">
    <property type="entry name" value="WH_DNA-bd_sf"/>
</dbReference>
<dbReference type="PRINTS" id="PR00039">
    <property type="entry name" value="HTHLYSR"/>
</dbReference>
<dbReference type="Proteomes" id="UP001519289">
    <property type="component" value="Unassembled WGS sequence"/>
</dbReference>
<dbReference type="SUPFAM" id="SSF46785">
    <property type="entry name" value="Winged helix' DNA-binding domain"/>
    <property type="match status" value="1"/>
</dbReference>
<keyword evidence="4" id="KW-0804">Transcription</keyword>